<name>A0A6J7LQJ5_9ZZZZ</name>
<accession>A0A6J7LQJ5</accession>
<protein>
    <submittedName>
        <fullName evidence="2">Unannotated protein</fullName>
    </submittedName>
</protein>
<sequence length="132" mass="14703">METKKYIYPNRQDAVRGAHIPAWILTLGLPAELMVAYAVMARCAGSRRDLTGFSMPRLAAIAGVGEDRMRKNISALVGWGLIERFQKRPGTIPAYRFLRHPRSLTATDEYLTWKGLIAAVDAAAYAPNWKPS</sequence>
<gene>
    <name evidence="2" type="ORF">UFOPK3772_03060</name>
</gene>
<evidence type="ECO:0000313" key="2">
    <source>
        <dbReference type="EMBL" id="CAB4968039.1"/>
    </source>
</evidence>
<proteinExistence type="predicted"/>
<organism evidence="2">
    <name type="scientific">freshwater metagenome</name>
    <dbReference type="NCBI Taxonomy" id="449393"/>
    <lineage>
        <taxon>unclassified sequences</taxon>
        <taxon>metagenomes</taxon>
        <taxon>ecological metagenomes</taxon>
    </lineage>
</organism>
<reference evidence="2" key="1">
    <citation type="submission" date="2020-05" db="EMBL/GenBank/DDBJ databases">
        <authorList>
            <person name="Chiriac C."/>
            <person name="Salcher M."/>
            <person name="Ghai R."/>
            <person name="Kavagutti S V."/>
        </authorList>
    </citation>
    <scope>NUCLEOTIDE SEQUENCE</scope>
</reference>
<dbReference type="EMBL" id="CAFBNE010000152">
    <property type="protein sequence ID" value="CAB4968039.1"/>
    <property type="molecule type" value="Genomic_DNA"/>
</dbReference>
<keyword evidence="1" id="KW-0472">Membrane</keyword>
<keyword evidence="1" id="KW-0812">Transmembrane</keyword>
<feature type="transmembrane region" description="Helical" evidence="1">
    <location>
        <begin position="20"/>
        <end position="40"/>
    </location>
</feature>
<dbReference type="AlphaFoldDB" id="A0A6J7LQJ5"/>
<keyword evidence="1" id="KW-1133">Transmembrane helix</keyword>
<evidence type="ECO:0000256" key="1">
    <source>
        <dbReference type="SAM" id="Phobius"/>
    </source>
</evidence>